<dbReference type="AlphaFoldDB" id="A0A0F6H5Q8"/>
<evidence type="ECO:0000313" key="2">
    <source>
        <dbReference type="EMBL" id="EKO23555.1"/>
    </source>
</evidence>
<dbReference type="RefSeq" id="WP_002121426.1">
    <property type="nucleotide sequence ID" value="NZ_AHNQ02000046.1"/>
</dbReference>
<evidence type="ECO:0000313" key="3">
    <source>
        <dbReference type="Proteomes" id="UP000006324"/>
    </source>
</evidence>
<dbReference type="Pfam" id="PF12770">
    <property type="entry name" value="CHAT"/>
    <property type="match status" value="1"/>
</dbReference>
<dbReference type="Proteomes" id="UP000006324">
    <property type="component" value="Unassembled WGS sequence"/>
</dbReference>
<dbReference type="InterPro" id="IPR024983">
    <property type="entry name" value="CHAT_dom"/>
</dbReference>
<comment type="caution">
    <text evidence="2">The sequence shown here is derived from an EMBL/GenBank/DDBJ whole genome shotgun (WGS) entry which is preliminary data.</text>
</comment>
<proteinExistence type="predicted"/>
<gene>
    <name evidence="2" type="ORF">LEP1GSC104_4300</name>
</gene>
<name>A0A0F6H5Q8_LEPIR</name>
<organism evidence="2 3">
    <name type="scientific">Leptospira interrogans str. UI 12621</name>
    <dbReference type="NCBI Taxonomy" id="1049937"/>
    <lineage>
        <taxon>Bacteria</taxon>
        <taxon>Pseudomonadati</taxon>
        <taxon>Spirochaetota</taxon>
        <taxon>Spirochaetia</taxon>
        <taxon>Leptospirales</taxon>
        <taxon>Leptospiraceae</taxon>
        <taxon>Leptospira</taxon>
    </lineage>
</organism>
<accession>A0A0F6H5Q8</accession>
<reference evidence="2 3" key="1">
    <citation type="submission" date="2012-09" db="EMBL/GenBank/DDBJ databases">
        <authorList>
            <person name="Harkins D.M."/>
            <person name="Durkin A.S."/>
            <person name="Brinkac L.M."/>
            <person name="Selengut J.D."/>
            <person name="Sanka R."/>
            <person name="DePew J."/>
            <person name="Purushe J."/>
            <person name="Chanthongthip A."/>
            <person name="Lattana O."/>
            <person name="Phetsouvanh R."/>
            <person name="Newton P.N."/>
            <person name="Vinetz J.M."/>
            <person name="Sutton G.G."/>
            <person name="Nelson W.C."/>
            <person name="Fouts D.E."/>
        </authorList>
    </citation>
    <scope>NUCLEOTIDE SEQUENCE [LARGE SCALE GENOMIC DNA]</scope>
    <source>
        <strain evidence="2 3">UI 12621</strain>
    </source>
</reference>
<protein>
    <submittedName>
        <fullName evidence="2">CHAT domain protein</fullName>
    </submittedName>
</protein>
<sequence>MLNLIIDRVGSVNVFNILDTSGSGSESHLQSTIDEDLILEYIKEIENLVRVSNAVNSKGMNHKTLETEILHELKILGETFYDQFFPAPIQEKLRLTTEKYLHLNIDPKLGVIPWELLHDGTCFLSDKFFIGKTVRGESSQNLFKEKEKLRMLIVADPTEDLEWAQKEGEQLFRVLSEKVSSSRLEIEFIGGRQVTKLKLLSLIKGKNIIHYSGHLYFSDDPLENGWQISESKILKAREIKNSGFNTDLVFSNSCQSNSNASRTLNSDLMNNFAGAFLMSGIKSFIGTNWEIIDNQNTIDFTIQFYSYLFSDKSIGESLFLAKEYARRTFDTNDLTWTNYSLHGIPNQQVILDPTKGKTIQKIINPTLISKFYPSNIAVSYYSFIQKQKEETESPFELIRSLIDSFEEFSKIVGGIIFSDHQHHSLGKYIPNNPDDAVEVKKWWELIYQCLLDFRKLEISPLISNIQEVLQVNKDTIQKMIQWIELYRRGQILRDSADGYLISFQYYYENLLMELEELEKTSIFLVSTNSNNHLFFRGLKPETSLVVAPVVKQDYIGEQIEKFRGKVIVFNENKMTIVPMLCSVIENSETKDLELSFPGFKSEKKVYSKYLIY</sequence>
<feature type="domain" description="CHAT" evidence="1">
    <location>
        <begin position="76"/>
        <end position="324"/>
    </location>
</feature>
<dbReference type="EMBL" id="AHNQ02000046">
    <property type="protein sequence ID" value="EKO23555.1"/>
    <property type="molecule type" value="Genomic_DNA"/>
</dbReference>
<evidence type="ECO:0000259" key="1">
    <source>
        <dbReference type="Pfam" id="PF12770"/>
    </source>
</evidence>